<proteinExistence type="predicted"/>
<dbReference type="AlphaFoldDB" id="A0A9D4NHQ9"/>
<protein>
    <submittedName>
        <fullName evidence="1">Uncharacterized protein</fullName>
    </submittedName>
</protein>
<name>A0A9D4NHQ9_DREPO</name>
<accession>A0A9D4NHQ9</accession>
<evidence type="ECO:0000313" key="2">
    <source>
        <dbReference type="Proteomes" id="UP000828390"/>
    </source>
</evidence>
<dbReference type="Proteomes" id="UP000828390">
    <property type="component" value="Unassembled WGS sequence"/>
</dbReference>
<gene>
    <name evidence="1" type="ORF">DPMN_017869</name>
</gene>
<organism evidence="1 2">
    <name type="scientific">Dreissena polymorpha</name>
    <name type="common">Zebra mussel</name>
    <name type="synonym">Mytilus polymorpha</name>
    <dbReference type="NCBI Taxonomy" id="45954"/>
    <lineage>
        <taxon>Eukaryota</taxon>
        <taxon>Metazoa</taxon>
        <taxon>Spiralia</taxon>
        <taxon>Lophotrochozoa</taxon>
        <taxon>Mollusca</taxon>
        <taxon>Bivalvia</taxon>
        <taxon>Autobranchia</taxon>
        <taxon>Heteroconchia</taxon>
        <taxon>Euheterodonta</taxon>
        <taxon>Imparidentia</taxon>
        <taxon>Neoheterodontei</taxon>
        <taxon>Myida</taxon>
        <taxon>Dreissenoidea</taxon>
        <taxon>Dreissenidae</taxon>
        <taxon>Dreissena</taxon>
    </lineage>
</organism>
<dbReference type="EMBL" id="JAIWYP010000001">
    <property type="protein sequence ID" value="KAH3893719.1"/>
    <property type="molecule type" value="Genomic_DNA"/>
</dbReference>
<reference evidence="1" key="1">
    <citation type="journal article" date="2019" name="bioRxiv">
        <title>The Genome of the Zebra Mussel, Dreissena polymorpha: A Resource for Invasive Species Research.</title>
        <authorList>
            <person name="McCartney M.A."/>
            <person name="Auch B."/>
            <person name="Kono T."/>
            <person name="Mallez S."/>
            <person name="Zhang Y."/>
            <person name="Obille A."/>
            <person name="Becker A."/>
            <person name="Abrahante J.E."/>
            <person name="Garbe J."/>
            <person name="Badalamenti J.P."/>
            <person name="Herman A."/>
            <person name="Mangelson H."/>
            <person name="Liachko I."/>
            <person name="Sullivan S."/>
            <person name="Sone E.D."/>
            <person name="Koren S."/>
            <person name="Silverstein K.A.T."/>
            <person name="Beckman K.B."/>
            <person name="Gohl D.M."/>
        </authorList>
    </citation>
    <scope>NUCLEOTIDE SEQUENCE</scope>
    <source>
        <strain evidence="1">Duluth1</strain>
        <tissue evidence="1">Whole animal</tissue>
    </source>
</reference>
<reference evidence="1" key="2">
    <citation type="submission" date="2020-11" db="EMBL/GenBank/DDBJ databases">
        <authorList>
            <person name="McCartney M.A."/>
            <person name="Auch B."/>
            <person name="Kono T."/>
            <person name="Mallez S."/>
            <person name="Becker A."/>
            <person name="Gohl D.M."/>
            <person name="Silverstein K.A.T."/>
            <person name="Koren S."/>
            <person name="Bechman K.B."/>
            <person name="Herman A."/>
            <person name="Abrahante J.E."/>
            <person name="Garbe J."/>
        </authorList>
    </citation>
    <scope>NUCLEOTIDE SEQUENCE</scope>
    <source>
        <strain evidence="1">Duluth1</strain>
        <tissue evidence="1">Whole animal</tissue>
    </source>
</reference>
<comment type="caution">
    <text evidence="1">The sequence shown here is derived from an EMBL/GenBank/DDBJ whole genome shotgun (WGS) entry which is preliminary data.</text>
</comment>
<evidence type="ECO:0000313" key="1">
    <source>
        <dbReference type="EMBL" id="KAH3893719.1"/>
    </source>
</evidence>
<keyword evidence="2" id="KW-1185">Reference proteome</keyword>
<sequence length="50" mass="5336">MLKTVKEPSVNGSSMYAICGQSSSGPASPIEHSDQEVSYPLMTPQHLVCL</sequence>